<name>X1PTB9_9ZZZZ</name>
<gene>
    <name evidence="1" type="ORF">S06H3_52189</name>
</gene>
<dbReference type="EMBL" id="BARV01033172">
    <property type="protein sequence ID" value="GAI42345.1"/>
    <property type="molecule type" value="Genomic_DNA"/>
</dbReference>
<comment type="caution">
    <text evidence="1">The sequence shown here is derived from an EMBL/GenBank/DDBJ whole genome shotgun (WGS) entry which is preliminary data.</text>
</comment>
<proteinExistence type="predicted"/>
<sequence>MLHCGVIEHILCDAVTYNRDVAGFFTFEYFNGDIAGDLPLEIAAVNVTSDDVTNSKQLLLKDICRDIALFPEIGPIRLVETQLAVAVQEVVGDIQDCFIRCCLYFAQELWGILPGEQKG</sequence>
<dbReference type="AlphaFoldDB" id="X1PTB9"/>
<evidence type="ECO:0000313" key="1">
    <source>
        <dbReference type="EMBL" id="GAI42345.1"/>
    </source>
</evidence>
<protein>
    <submittedName>
        <fullName evidence="1">Uncharacterized protein</fullName>
    </submittedName>
</protein>
<reference evidence="1" key="1">
    <citation type="journal article" date="2014" name="Front. Microbiol.">
        <title>High frequency of phylogenetically diverse reductive dehalogenase-homologous genes in deep subseafloor sedimentary metagenomes.</title>
        <authorList>
            <person name="Kawai M."/>
            <person name="Futagami T."/>
            <person name="Toyoda A."/>
            <person name="Takaki Y."/>
            <person name="Nishi S."/>
            <person name="Hori S."/>
            <person name="Arai W."/>
            <person name="Tsubouchi T."/>
            <person name="Morono Y."/>
            <person name="Uchiyama I."/>
            <person name="Ito T."/>
            <person name="Fujiyama A."/>
            <person name="Inagaki F."/>
            <person name="Takami H."/>
        </authorList>
    </citation>
    <scope>NUCLEOTIDE SEQUENCE</scope>
    <source>
        <strain evidence="1">Expedition CK06-06</strain>
    </source>
</reference>
<accession>X1PTB9</accession>
<organism evidence="1">
    <name type="scientific">marine sediment metagenome</name>
    <dbReference type="NCBI Taxonomy" id="412755"/>
    <lineage>
        <taxon>unclassified sequences</taxon>
        <taxon>metagenomes</taxon>
        <taxon>ecological metagenomes</taxon>
    </lineage>
</organism>